<gene>
    <name evidence="2" type="ORF">ACFQ3J_08690</name>
</gene>
<organism evidence="2 3">
    <name type="scientific">Paenibacillus provencensis</name>
    <dbReference type="NCBI Taxonomy" id="441151"/>
    <lineage>
        <taxon>Bacteria</taxon>
        <taxon>Bacillati</taxon>
        <taxon>Bacillota</taxon>
        <taxon>Bacilli</taxon>
        <taxon>Bacillales</taxon>
        <taxon>Paenibacillaceae</taxon>
        <taxon>Paenibacillus</taxon>
    </lineage>
</organism>
<sequence>MKKITSSLLAIFLVFCVSASALANNDDLTSEVYTDEITGEEILAVYEVDENGNFIEVSFEEYEAEMDKTANSTKKNDNPTSPKPDFTLFPYDFYGYEFLYESFSQYYEGPRMVAQGISCNGAQPCPISATQQTTVTETFTANLGIDSTQKKAALKAGAGYSISTAKSNQTSQTLYIPVGERAYLGFKPKLNKWVGDLNYFHQQGVSRTIVSTETATVTAPLIDGTGNAAGYFLLVRY</sequence>
<feature type="chain" id="PRO_5045929337" evidence="1">
    <location>
        <begin position="24"/>
        <end position="237"/>
    </location>
</feature>
<evidence type="ECO:0000313" key="3">
    <source>
        <dbReference type="Proteomes" id="UP001597169"/>
    </source>
</evidence>
<name>A0ABW3PRS5_9BACL</name>
<evidence type="ECO:0000256" key="1">
    <source>
        <dbReference type="SAM" id="SignalP"/>
    </source>
</evidence>
<proteinExistence type="predicted"/>
<keyword evidence="3" id="KW-1185">Reference proteome</keyword>
<dbReference type="EMBL" id="JBHTKX010000001">
    <property type="protein sequence ID" value="MFD1128247.1"/>
    <property type="molecule type" value="Genomic_DNA"/>
</dbReference>
<reference evidence="3" key="1">
    <citation type="journal article" date="2019" name="Int. J. Syst. Evol. Microbiol.">
        <title>The Global Catalogue of Microorganisms (GCM) 10K type strain sequencing project: providing services to taxonomists for standard genome sequencing and annotation.</title>
        <authorList>
            <consortium name="The Broad Institute Genomics Platform"/>
            <consortium name="The Broad Institute Genome Sequencing Center for Infectious Disease"/>
            <person name="Wu L."/>
            <person name="Ma J."/>
        </authorList>
    </citation>
    <scope>NUCLEOTIDE SEQUENCE [LARGE SCALE GENOMIC DNA]</scope>
    <source>
        <strain evidence="3">CCUG 53519</strain>
    </source>
</reference>
<evidence type="ECO:0000313" key="2">
    <source>
        <dbReference type="EMBL" id="MFD1128247.1"/>
    </source>
</evidence>
<feature type="signal peptide" evidence="1">
    <location>
        <begin position="1"/>
        <end position="23"/>
    </location>
</feature>
<protein>
    <submittedName>
        <fullName evidence="2">Uncharacterized protein</fullName>
    </submittedName>
</protein>
<dbReference type="Proteomes" id="UP001597169">
    <property type="component" value="Unassembled WGS sequence"/>
</dbReference>
<comment type="caution">
    <text evidence="2">The sequence shown here is derived from an EMBL/GenBank/DDBJ whole genome shotgun (WGS) entry which is preliminary data.</text>
</comment>
<dbReference type="RefSeq" id="WP_251583553.1">
    <property type="nucleotide sequence ID" value="NZ_JBHTKX010000001.1"/>
</dbReference>
<keyword evidence="1" id="KW-0732">Signal</keyword>
<dbReference type="Pfam" id="PF19535">
    <property type="entry name" value="DUF6060"/>
    <property type="match status" value="1"/>
</dbReference>
<dbReference type="InterPro" id="IPR045702">
    <property type="entry name" value="DUF6060"/>
</dbReference>
<accession>A0ABW3PRS5</accession>